<gene>
    <name evidence="1" type="ORF">Desgi_2357</name>
</gene>
<dbReference type="GO" id="GO:0005829">
    <property type="term" value="C:cytosol"/>
    <property type="evidence" value="ECO:0007669"/>
    <property type="project" value="TreeGrafter"/>
</dbReference>
<dbReference type="PANTHER" id="PTHR43235:SF1">
    <property type="entry name" value="GLUTAMINE AMIDOTRANSFERASE PB2B2.05-RELATED"/>
    <property type="match status" value="1"/>
</dbReference>
<reference evidence="1 2" key="1">
    <citation type="submission" date="2012-01" db="EMBL/GenBank/DDBJ databases">
        <title>Complete sequence of Desulfotomaculum gibsoniae DSM 7213.</title>
        <authorList>
            <consortium name="US DOE Joint Genome Institute"/>
            <person name="Lucas S."/>
            <person name="Han J."/>
            <person name="Lapidus A."/>
            <person name="Cheng J.-F."/>
            <person name="Goodwin L."/>
            <person name="Pitluck S."/>
            <person name="Peters L."/>
            <person name="Ovchinnikova G."/>
            <person name="Teshima H."/>
            <person name="Detter J.C."/>
            <person name="Han C."/>
            <person name="Tapia R."/>
            <person name="Land M."/>
            <person name="Hauser L."/>
            <person name="Kyrpides N."/>
            <person name="Ivanova N."/>
            <person name="Pagani I."/>
            <person name="Parshina S."/>
            <person name="Plugge C."/>
            <person name="Muyzer G."/>
            <person name="Kuever J."/>
            <person name="Ivanova A."/>
            <person name="Nazina T."/>
            <person name="Klenk H.-P."/>
            <person name="Brambilla E."/>
            <person name="Spring S."/>
            <person name="Stams A.F."/>
            <person name="Woyke T."/>
        </authorList>
    </citation>
    <scope>NUCLEOTIDE SEQUENCE [LARGE SCALE GENOMIC DNA]</scope>
    <source>
        <strain evidence="1 2">DSM 7213</strain>
    </source>
</reference>
<dbReference type="CDD" id="cd01745">
    <property type="entry name" value="GATase1_2"/>
    <property type="match status" value="1"/>
</dbReference>
<keyword evidence="2" id="KW-1185">Reference proteome</keyword>
<dbReference type="eggNOG" id="COG2071">
    <property type="taxonomic scope" value="Bacteria"/>
</dbReference>
<organism evidence="1 2">
    <name type="scientific">Desulfoscipio gibsoniae DSM 7213</name>
    <dbReference type="NCBI Taxonomy" id="767817"/>
    <lineage>
        <taxon>Bacteria</taxon>
        <taxon>Bacillati</taxon>
        <taxon>Bacillota</taxon>
        <taxon>Clostridia</taxon>
        <taxon>Eubacteriales</taxon>
        <taxon>Desulfallaceae</taxon>
        <taxon>Desulfoscipio</taxon>
    </lineage>
</organism>
<dbReference type="Gene3D" id="3.40.50.880">
    <property type="match status" value="1"/>
</dbReference>
<dbReference type="STRING" id="767817.Desgi_2357"/>
<dbReference type="Pfam" id="PF07722">
    <property type="entry name" value="Peptidase_C26"/>
    <property type="match status" value="1"/>
</dbReference>
<proteinExistence type="predicted"/>
<dbReference type="GO" id="GO:0016740">
    <property type="term" value="F:transferase activity"/>
    <property type="evidence" value="ECO:0007669"/>
    <property type="project" value="UniProtKB-KW"/>
</dbReference>
<protein>
    <submittedName>
        <fullName evidence="1">Putative glutamine amidotransferase</fullName>
    </submittedName>
</protein>
<dbReference type="EMBL" id="CP003273">
    <property type="protein sequence ID" value="AGL01773.1"/>
    <property type="molecule type" value="Genomic_DNA"/>
</dbReference>
<dbReference type="RefSeq" id="WP_006523015.1">
    <property type="nucleotide sequence ID" value="NC_021184.1"/>
</dbReference>
<dbReference type="FunFam" id="3.40.50.880:FF:000030">
    <property type="entry name" value="Gamma-glutamyl-gamma-aminobutyrate hydrolase PuuD"/>
    <property type="match status" value="1"/>
</dbReference>
<dbReference type="InterPro" id="IPR011697">
    <property type="entry name" value="Peptidase_C26"/>
</dbReference>
<dbReference type="Proteomes" id="UP000013520">
    <property type="component" value="Chromosome"/>
</dbReference>
<evidence type="ECO:0000313" key="1">
    <source>
        <dbReference type="EMBL" id="AGL01773.1"/>
    </source>
</evidence>
<evidence type="ECO:0000313" key="2">
    <source>
        <dbReference type="Proteomes" id="UP000013520"/>
    </source>
</evidence>
<keyword evidence="1" id="KW-0315">Glutamine amidotransferase</keyword>
<dbReference type="GO" id="GO:0006598">
    <property type="term" value="P:polyamine catabolic process"/>
    <property type="evidence" value="ECO:0007669"/>
    <property type="project" value="TreeGrafter"/>
</dbReference>
<dbReference type="HOGENOM" id="CLU_030756_2_1_9"/>
<dbReference type="SUPFAM" id="SSF52317">
    <property type="entry name" value="Class I glutamine amidotransferase-like"/>
    <property type="match status" value="1"/>
</dbReference>
<name>R4KF07_9FIRM</name>
<dbReference type="PANTHER" id="PTHR43235">
    <property type="entry name" value="GLUTAMINE AMIDOTRANSFERASE PB2B2.05-RELATED"/>
    <property type="match status" value="1"/>
</dbReference>
<dbReference type="OrthoDB" id="9813383at2"/>
<sequence length="247" mass="27185">MYPLIGITSSYDAEAKKFIIGEDYPGAVQAAGGVPLFIPHHSEEHVAALLAGLDGLLLSGGGDIDPYYFGEEPLPVNGCIDPLRDGFEILLTKLALKKGMPILGICRGMQVLNVAAGGSVCQDLNLRVDRPLQHMQQAPRWYATHNIKLVKGSMLHGIMERESVRVNSFHHQMINDLGKNLVISAIAGDNVVEAIECADDKTFALGVQFHPENMYFKYPHIFSIFKAFIEACTRFLSSKKSLFLKDI</sequence>
<dbReference type="KEGG" id="dgi:Desgi_2357"/>
<dbReference type="InterPro" id="IPR029062">
    <property type="entry name" value="Class_I_gatase-like"/>
</dbReference>
<dbReference type="InterPro" id="IPR044668">
    <property type="entry name" value="PuuD-like"/>
</dbReference>
<dbReference type="GO" id="GO:0033969">
    <property type="term" value="F:gamma-glutamyl-gamma-aminobutyrate hydrolase activity"/>
    <property type="evidence" value="ECO:0007669"/>
    <property type="project" value="TreeGrafter"/>
</dbReference>
<accession>R4KF07</accession>
<dbReference type="PROSITE" id="PS51273">
    <property type="entry name" value="GATASE_TYPE_1"/>
    <property type="match status" value="1"/>
</dbReference>
<dbReference type="AlphaFoldDB" id="R4KF07"/>
<keyword evidence="1" id="KW-0808">Transferase</keyword>